<dbReference type="InParanoid" id="Q2FNU0"/>
<dbReference type="GO" id="GO:0043571">
    <property type="term" value="P:maintenance of CRISPR repeat elements"/>
    <property type="evidence" value="ECO:0007669"/>
    <property type="project" value="InterPro"/>
</dbReference>
<dbReference type="GO" id="GO:0051607">
    <property type="term" value="P:defense response to virus"/>
    <property type="evidence" value="ECO:0007669"/>
    <property type="project" value="UniProtKB-KW"/>
</dbReference>
<dbReference type="EMBL" id="CP000254">
    <property type="protein sequence ID" value="ABD41117.1"/>
    <property type="molecule type" value="Genomic_DNA"/>
</dbReference>
<proteinExistence type="predicted"/>
<dbReference type="Gene3D" id="3.30.70.2660">
    <property type="match status" value="1"/>
</dbReference>
<sequence>MGEMRSSWSRPSRSAVLGMVAAALGIRRDDEEAQNRLQAGYGFSVMVLQPGIMIQDFHTIQSVHSSSLKKMNHVMTRRDEMNLGDSETILSRREYLCDHVSVACVWIRDAESAQFSLEEIAASFRNPVFCLYLGRKSCPPALPVHARVIQADSLKSALVQHIEGFDLLNGFRVPDRVSLYFEDGIDIGFDDPVMVMKRRDNILSRSRWQFSDRNEYYARISVSEV</sequence>
<dbReference type="Pfam" id="PF09704">
    <property type="entry name" value="Cas_Cas5d"/>
    <property type="match status" value="1"/>
</dbReference>
<dbReference type="eggNOG" id="arCOG06525">
    <property type="taxonomic scope" value="Archaea"/>
</dbReference>
<dbReference type="EnsemblBacteria" id="ABD41117">
    <property type="protein sequence ID" value="ABD41117"/>
    <property type="gene ID" value="Mhun_1377"/>
</dbReference>
<dbReference type="AlphaFoldDB" id="Q2FNU0"/>
<dbReference type="KEGG" id="mhu:Mhun_1377"/>
<dbReference type="Proteomes" id="UP000001941">
    <property type="component" value="Chromosome"/>
</dbReference>
<evidence type="ECO:0000313" key="2">
    <source>
        <dbReference type="EMBL" id="ABD41117.1"/>
    </source>
</evidence>
<protein>
    <submittedName>
        <fullName evidence="2">CRISPR-associated protein, Cas5e family</fullName>
    </submittedName>
</protein>
<evidence type="ECO:0000313" key="3">
    <source>
        <dbReference type="Proteomes" id="UP000001941"/>
    </source>
</evidence>
<name>Q2FNU0_METHJ</name>
<keyword evidence="1" id="KW-0051">Antiviral defense</keyword>
<keyword evidence="3" id="KW-1185">Reference proteome</keyword>
<dbReference type="GO" id="GO:0003723">
    <property type="term" value="F:RNA binding"/>
    <property type="evidence" value="ECO:0007669"/>
    <property type="project" value="InterPro"/>
</dbReference>
<dbReference type="NCBIfam" id="TIGR02593">
    <property type="entry name" value="CRISPR_cas5"/>
    <property type="match status" value="1"/>
</dbReference>
<dbReference type="HOGENOM" id="CLU_084726_0_0_2"/>
<gene>
    <name evidence="2" type="ordered locus">Mhun_1377</name>
</gene>
<evidence type="ECO:0000256" key="1">
    <source>
        <dbReference type="ARBA" id="ARBA00023118"/>
    </source>
</evidence>
<dbReference type="STRING" id="323259.Mhun_1377"/>
<dbReference type="NCBIfam" id="TIGR01868">
    <property type="entry name" value="casD_Cas5e"/>
    <property type="match status" value="1"/>
</dbReference>
<organism evidence="2 3">
    <name type="scientific">Methanospirillum hungatei JF-1 (strain ATCC 27890 / DSM 864 / NBRC 100397 / JF-1)</name>
    <dbReference type="NCBI Taxonomy" id="323259"/>
    <lineage>
        <taxon>Archaea</taxon>
        <taxon>Methanobacteriati</taxon>
        <taxon>Methanobacteriota</taxon>
        <taxon>Stenosarchaea group</taxon>
        <taxon>Methanomicrobia</taxon>
        <taxon>Methanomicrobiales</taxon>
        <taxon>Methanospirillaceae</taxon>
        <taxon>Methanospirillum</taxon>
    </lineage>
</organism>
<accession>Q2FNU0</accession>
<dbReference type="InterPro" id="IPR010147">
    <property type="entry name" value="CRISPR-assoc_prot_CasD"/>
</dbReference>
<dbReference type="CDD" id="cd09756">
    <property type="entry name" value="Cas5_I-E"/>
    <property type="match status" value="1"/>
</dbReference>
<dbReference type="SMR" id="Q2FNU0"/>
<dbReference type="InterPro" id="IPR021124">
    <property type="entry name" value="CRISPR-assoc_prot_Cas5"/>
</dbReference>
<dbReference type="InterPro" id="IPR013422">
    <property type="entry name" value="CRISPR-assoc_prot_Cas5_N"/>
</dbReference>
<reference evidence="3" key="1">
    <citation type="journal article" date="2016" name="Stand. Genomic Sci.">
        <title>Complete genome sequence of Methanospirillum hungatei type strain JF1.</title>
        <authorList>
            <person name="Gunsalus R.P."/>
            <person name="Cook L.E."/>
            <person name="Crable B."/>
            <person name="Rohlin L."/>
            <person name="McDonald E."/>
            <person name="Mouttaki H."/>
            <person name="Sieber J.R."/>
            <person name="Poweleit N."/>
            <person name="Zhou H."/>
            <person name="Lapidus A.L."/>
            <person name="Daligault H.E."/>
            <person name="Land M."/>
            <person name="Gilna P."/>
            <person name="Ivanova N."/>
            <person name="Kyrpides N."/>
            <person name="Culley D.E."/>
            <person name="McInerney M.J."/>
        </authorList>
    </citation>
    <scope>NUCLEOTIDE SEQUENCE [LARGE SCALE GENOMIC DNA]</scope>
    <source>
        <strain evidence="3">ATCC 27890 / DSM 864 / NBRC 100397 / JF-1</strain>
    </source>
</reference>